<dbReference type="RefSeq" id="WP_215886132.1">
    <property type="nucleotide sequence ID" value="NZ_CP134225.1"/>
</dbReference>
<accession>A0A8X8GDP3</accession>
<evidence type="ECO:0000313" key="1">
    <source>
        <dbReference type="EMBL" id="MBU2722913.1"/>
    </source>
</evidence>
<dbReference type="Proteomes" id="UP000887300">
    <property type="component" value="Unassembled WGS sequence"/>
</dbReference>
<protein>
    <submittedName>
        <fullName evidence="1">Uncharacterized protein</fullName>
    </submittedName>
</protein>
<dbReference type="EMBL" id="JABBHS010000198">
    <property type="protein sequence ID" value="MBU2722913.1"/>
    <property type="molecule type" value="Genomic_DNA"/>
</dbReference>
<sequence>MSSQQMVAILCSETPEQHEACRILENGDKEVVIAFWCFDAGEKYRNDRYSIVFNTPERGQYPGVARAGRTWLALRKALAFRPLMAQKPSAVLSPL</sequence>
<name>A0A8X8GDP3_ACIFI</name>
<proteinExistence type="predicted"/>
<dbReference type="AlphaFoldDB" id="A0A8X8GDP3"/>
<gene>
    <name evidence="1" type="ORF">HF568_06755</name>
</gene>
<reference evidence="1" key="1">
    <citation type="journal article" date="2021" name="ISME J.">
        <title>Genomic evolution of the class Acidithiobacillia: deep-branching Proteobacteria living in extreme acidic conditions.</title>
        <authorList>
            <person name="Moya-Beltran A."/>
            <person name="Beard S."/>
            <person name="Rojas-Villalobos C."/>
            <person name="Issotta F."/>
            <person name="Gallardo Y."/>
            <person name="Ulloa R."/>
            <person name="Giaveno A."/>
            <person name="Degli Esposti M."/>
            <person name="Johnson D.B."/>
            <person name="Quatrini R."/>
        </authorList>
    </citation>
    <scope>NUCLEOTIDE SEQUENCE</scope>
    <source>
        <strain evidence="1">DSM 583</strain>
    </source>
</reference>
<evidence type="ECO:0000313" key="2">
    <source>
        <dbReference type="Proteomes" id="UP000887300"/>
    </source>
</evidence>
<comment type="caution">
    <text evidence="1">The sequence shown here is derived from an EMBL/GenBank/DDBJ whole genome shotgun (WGS) entry which is preliminary data.</text>
</comment>
<organism evidence="1 2">
    <name type="scientific">Acidithiobacillus ferridurans</name>
    <dbReference type="NCBI Taxonomy" id="1232575"/>
    <lineage>
        <taxon>Bacteria</taxon>
        <taxon>Pseudomonadati</taxon>
        <taxon>Pseudomonadota</taxon>
        <taxon>Acidithiobacillia</taxon>
        <taxon>Acidithiobacillales</taxon>
        <taxon>Acidithiobacillaceae</taxon>
        <taxon>Acidithiobacillus</taxon>
    </lineage>
</organism>